<accession>R4KMC3</accession>
<reference evidence="1 2" key="1">
    <citation type="submission" date="2012-01" db="EMBL/GenBank/DDBJ databases">
        <title>Complete sequence of Desulfotomaculum gibsoniae DSM 7213.</title>
        <authorList>
            <consortium name="US DOE Joint Genome Institute"/>
            <person name="Lucas S."/>
            <person name="Han J."/>
            <person name="Lapidus A."/>
            <person name="Cheng J.-F."/>
            <person name="Goodwin L."/>
            <person name="Pitluck S."/>
            <person name="Peters L."/>
            <person name="Ovchinnikova G."/>
            <person name="Teshima H."/>
            <person name="Detter J.C."/>
            <person name="Han C."/>
            <person name="Tapia R."/>
            <person name="Land M."/>
            <person name="Hauser L."/>
            <person name="Kyrpides N."/>
            <person name="Ivanova N."/>
            <person name="Pagani I."/>
            <person name="Parshina S."/>
            <person name="Plugge C."/>
            <person name="Muyzer G."/>
            <person name="Kuever J."/>
            <person name="Ivanova A."/>
            <person name="Nazina T."/>
            <person name="Klenk H.-P."/>
            <person name="Brambilla E."/>
            <person name="Spring S."/>
            <person name="Stams A.F."/>
            <person name="Woyke T."/>
        </authorList>
    </citation>
    <scope>NUCLEOTIDE SEQUENCE [LARGE SCALE GENOMIC DNA]</scope>
    <source>
        <strain evidence="1 2">DSM 7213</strain>
    </source>
</reference>
<keyword evidence="2" id="KW-1185">Reference proteome</keyword>
<dbReference type="Proteomes" id="UP000013520">
    <property type="component" value="Chromosome"/>
</dbReference>
<proteinExistence type="predicted"/>
<evidence type="ECO:0000313" key="1">
    <source>
        <dbReference type="EMBL" id="AGL02707.1"/>
    </source>
</evidence>
<dbReference type="EMBL" id="CP003273">
    <property type="protein sequence ID" value="AGL02707.1"/>
    <property type="molecule type" value="Genomic_DNA"/>
</dbReference>
<dbReference type="HOGENOM" id="CLU_1092931_0_0_9"/>
<organism evidence="1 2">
    <name type="scientific">Desulfoscipio gibsoniae DSM 7213</name>
    <dbReference type="NCBI Taxonomy" id="767817"/>
    <lineage>
        <taxon>Bacteria</taxon>
        <taxon>Bacillati</taxon>
        <taxon>Bacillota</taxon>
        <taxon>Clostridia</taxon>
        <taxon>Eubacteriales</taxon>
        <taxon>Desulfallaceae</taxon>
        <taxon>Desulfoscipio</taxon>
    </lineage>
</organism>
<sequence length="236" mass="26728">MFFTLLCMNTIKPTGALAMQSNSKTPESVIIFWTDEARLKAVNLTFSPNRDGPIGIISVPVYTWLADGQQATTVGEYYLKHGPVKLTQQMETLFENSISAYIIIDQKALVNVSKVIGPINMADQHITLMDVFEGKYVDGPVNMQVEIRQLADAMLTPAVLIKVPEIIWVFSREVDSNISPRHLASFYRVIRYRGSDVLQKKDVPGQDYVINNRKYRRVAPDTWQQTLREVTSSTEQ</sequence>
<dbReference type="KEGG" id="dgi:Desgi_3362"/>
<protein>
    <submittedName>
        <fullName evidence="1">Uncharacterized protein</fullName>
    </submittedName>
</protein>
<dbReference type="eggNOG" id="COG1316">
    <property type="taxonomic scope" value="Bacteria"/>
</dbReference>
<dbReference type="Gene3D" id="3.40.630.190">
    <property type="entry name" value="LCP protein"/>
    <property type="match status" value="1"/>
</dbReference>
<evidence type="ECO:0000313" key="2">
    <source>
        <dbReference type="Proteomes" id="UP000013520"/>
    </source>
</evidence>
<dbReference type="AlphaFoldDB" id="R4KMC3"/>
<name>R4KMC3_9FIRM</name>
<gene>
    <name evidence="1" type="ORF">Desgi_3362</name>
</gene>